<dbReference type="PROSITE" id="PS00028">
    <property type="entry name" value="ZINC_FINGER_C2H2_1"/>
    <property type="match status" value="2"/>
</dbReference>
<dbReference type="OrthoDB" id="6365676at2759"/>
<keyword evidence="4" id="KW-1185">Reference proteome</keyword>
<dbReference type="SUPFAM" id="SSF57667">
    <property type="entry name" value="beta-beta-alpha zinc fingers"/>
    <property type="match status" value="1"/>
</dbReference>
<feature type="domain" description="C2H2-type" evidence="2">
    <location>
        <begin position="42"/>
        <end position="71"/>
    </location>
</feature>
<dbReference type="Gene3D" id="3.30.160.60">
    <property type="entry name" value="Classic Zinc Finger"/>
    <property type="match status" value="1"/>
</dbReference>
<dbReference type="InterPro" id="IPR013087">
    <property type="entry name" value="Znf_C2H2_type"/>
</dbReference>
<dbReference type="PROSITE" id="PS50157">
    <property type="entry name" value="ZINC_FINGER_C2H2_2"/>
    <property type="match status" value="2"/>
</dbReference>
<keyword evidence="1" id="KW-0479">Metal-binding</keyword>
<dbReference type="GO" id="GO:0008270">
    <property type="term" value="F:zinc ion binding"/>
    <property type="evidence" value="ECO:0007669"/>
    <property type="project" value="UniProtKB-KW"/>
</dbReference>
<keyword evidence="1" id="KW-0862">Zinc</keyword>
<evidence type="ECO:0000313" key="3">
    <source>
        <dbReference type="EMBL" id="ORY40441.1"/>
    </source>
</evidence>
<keyword evidence="1" id="KW-0863">Zinc-finger</keyword>
<gene>
    <name evidence="3" type="ORF">BCR33DRAFT_365629</name>
</gene>
<evidence type="ECO:0000259" key="2">
    <source>
        <dbReference type="PROSITE" id="PS50157"/>
    </source>
</evidence>
<dbReference type="InterPro" id="IPR036236">
    <property type="entry name" value="Znf_C2H2_sf"/>
</dbReference>
<dbReference type="SMART" id="SM00355">
    <property type="entry name" value="ZnF_C2H2"/>
    <property type="match status" value="2"/>
</dbReference>
<name>A0A1Y2C0A0_9FUNG</name>
<dbReference type="Pfam" id="PF00096">
    <property type="entry name" value="zf-C2H2"/>
    <property type="match status" value="1"/>
</dbReference>
<feature type="domain" description="C2H2-type" evidence="2">
    <location>
        <begin position="13"/>
        <end position="40"/>
    </location>
</feature>
<dbReference type="STRING" id="329046.A0A1Y2C0A0"/>
<comment type="caution">
    <text evidence="3">The sequence shown here is derived from an EMBL/GenBank/DDBJ whole genome shotgun (WGS) entry which is preliminary data.</text>
</comment>
<evidence type="ECO:0000313" key="4">
    <source>
        <dbReference type="Proteomes" id="UP000193642"/>
    </source>
</evidence>
<dbReference type="Proteomes" id="UP000193642">
    <property type="component" value="Unassembled WGS sequence"/>
</dbReference>
<dbReference type="AlphaFoldDB" id="A0A1Y2C0A0"/>
<sequence length="161" mass="18007">MTSASDLASTKMFHCYRCTKTFSTSAHLIRHAKSHESHTRKYACTVPGCSQQFYRSDARAQHQTAHLKRYEREMKARASKLQTPPTPTCAADVLLQAAQAIQKVPQVIPSSLQMSDHFEYLSPSARSPSQPSDVDITHTFSPPLSMMDDSISKFSISFLLN</sequence>
<reference evidence="3 4" key="1">
    <citation type="submission" date="2016-07" db="EMBL/GenBank/DDBJ databases">
        <title>Pervasive Adenine N6-methylation of Active Genes in Fungi.</title>
        <authorList>
            <consortium name="DOE Joint Genome Institute"/>
            <person name="Mondo S.J."/>
            <person name="Dannebaum R.O."/>
            <person name="Kuo R.C."/>
            <person name="Labutti K."/>
            <person name="Haridas S."/>
            <person name="Kuo A."/>
            <person name="Salamov A."/>
            <person name="Ahrendt S.R."/>
            <person name="Lipzen A."/>
            <person name="Sullivan W."/>
            <person name="Andreopoulos W.B."/>
            <person name="Clum A."/>
            <person name="Lindquist E."/>
            <person name="Daum C."/>
            <person name="Ramamoorthy G.K."/>
            <person name="Gryganskyi A."/>
            <person name="Culley D."/>
            <person name="Magnuson J.K."/>
            <person name="James T.Y."/>
            <person name="O'Malley M.A."/>
            <person name="Stajich J.E."/>
            <person name="Spatafora J.W."/>
            <person name="Visel A."/>
            <person name="Grigoriev I.V."/>
        </authorList>
    </citation>
    <scope>NUCLEOTIDE SEQUENCE [LARGE SCALE GENOMIC DNA]</scope>
    <source>
        <strain evidence="3 4">JEL800</strain>
    </source>
</reference>
<organism evidence="3 4">
    <name type="scientific">Rhizoclosmatium globosum</name>
    <dbReference type="NCBI Taxonomy" id="329046"/>
    <lineage>
        <taxon>Eukaryota</taxon>
        <taxon>Fungi</taxon>
        <taxon>Fungi incertae sedis</taxon>
        <taxon>Chytridiomycota</taxon>
        <taxon>Chytridiomycota incertae sedis</taxon>
        <taxon>Chytridiomycetes</taxon>
        <taxon>Chytridiales</taxon>
        <taxon>Chytriomycetaceae</taxon>
        <taxon>Rhizoclosmatium</taxon>
    </lineage>
</organism>
<accession>A0A1Y2C0A0</accession>
<proteinExistence type="predicted"/>
<dbReference type="EMBL" id="MCGO01000035">
    <property type="protein sequence ID" value="ORY40441.1"/>
    <property type="molecule type" value="Genomic_DNA"/>
</dbReference>
<evidence type="ECO:0000256" key="1">
    <source>
        <dbReference type="PROSITE-ProRule" id="PRU00042"/>
    </source>
</evidence>
<protein>
    <recommendedName>
        <fullName evidence="2">C2H2-type domain-containing protein</fullName>
    </recommendedName>
</protein>